<keyword evidence="3" id="KW-0731">Sigma factor</keyword>
<dbReference type="InterPro" id="IPR039425">
    <property type="entry name" value="RNA_pol_sigma-70-like"/>
</dbReference>
<gene>
    <name evidence="7" type="ORF">D1164_20740</name>
</gene>
<dbReference type="SUPFAM" id="SSF88946">
    <property type="entry name" value="Sigma2 domain of RNA polymerase sigma factors"/>
    <property type="match status" value="1"/>
</dbReference>
<feature type="domain" description="RNA polymerase sigma factor 70 region 4 type 2" evidence="6">
    <location>
        <begin position="135"/>
        <end position="186"/>
    </location>
</feature>
<keyword evidence="2" id="KW-0805">Transcription regulation</keyword>
<dbReference type="PANTHER" id="PTHR43133:SF46">
    <property type="entry name" value="RNA POLYMERASE SIGMA-70 FACTOR ECF SUBFAMILY"/>
    <property type="match status" value="1"/>
</dbReference>
<evidence type="ECO:0000256" key="4">
    <source>
        <dbReference type="ARBA" id="ARBA00023163"/>
    </source>
</evidence>
<proteinExistence type="inferred from homology"/>
<reference evidence="7 8" key="1">
    <citation type="journal article" date="2015" name="Int. J. Syst. Evol. Microbiol.">
        <title>Mariniphaga sediminis sp. nov., isolated from coastal sediment.</title>
        <authorList>
            <person name="Wang F.Q."/>
            <person name="Shen Q.Y."/>
            <person name="Chen G.J."/>
            <person name="Du Z.J."/>
        </authorList>
    </citation>
    <scope>NUCLEOTIDE SEQUENCE [LARGE SCALE GENOMIC DNA]</scope>
    <source>
        <strain evidence="7 8">SY21</strain>
    </source>
</reference>
<dbReference type="PANTHER" id="PTHR43133">
    <property type="entry name" value="RNA POLYMERASE ECF-TYPE SIGMA FACTO"/>
    <property type="match status" value="1"/>
</dbReference>
<name>A0A399CXT2_9BACT</name>
<dbReference type="Gene3D" id="1.10.10.10">
    <property type="entry name" value="Winged helix-like DNA-binding domain superfamily/Winged helix DNA-binding domain"/>
    <property type="match status" value="1"/>
</dbReference>
<evidence type="ECO:0000256" key="1">
    <source>
        <dbReference type="ARBA" id="ARBA00010641"/>
    </source>
</evidence>
<dbReference type="Gene3D" id="1.10.1740.10">
    <property type="match status" value="1"/>
</dbReference>
<dbReference type="GO" id="GO:0003677">
    <property type="term" value="F:DNA binding"/>
    <property type="evidence" value="ECO:0007669"/>
    <property type="project" value="InterPro"/>
</dbReference>
<dbReference type="SUPFAM" id="SSF88659">
    <property type="entry name" value="Sigma3 and sigma4 domains of RNA polymerase sigma factors"/>
    <property type="match status" value="1"/>
</dbReference>
<dbReference type="Pfam" id="PF08281">
    <property type="entry name" value="Sigma70_r4_2"/>
    <property type="match status" value="1"/>
</dbReference>
<dbReference type="GO" id="GO:0016987">
    <property type="term" value="F:sigma factor activity"/>
    <property type="evidence" value="ECO:0007669"/>
    <property type="project" value="UniProtKB-KW"/>
</dbReference>
<dbReference type="Pfam" id="PF04542">
    <property type="entry name" value="Sigma70_r2"/>
    <property type="match status" value="1"/>
</dbReference>
<dbReference type="EMBL" id="QWET01000023">
    <property type="protein sequence ID" value="RIH63282.1"/>
    <property type="molecule type" value="Genomic_DNA"/>
</dbReference>
<dbReference type="OrthoDB" id="1119500at2"/>
<dbReference type="NCBIfam" id="TIGR02937">
    <property type="entry name" value="sigma70-ECF"/>
    <property type="match status" value="1"/>
</dbReference>
<dbReference type="Proteomes" id="UP000266441">
    <property type="component" value="Unassembled WGS sequence"/>
</dbReference>
<evidence type="ECO:0000256" key="3">
    <source>
        <dbReference type="ARBA" id="ARBA00023082"/>
    </source>
</evidence>
<organism evidence="7 8">
    <name type="scientific">Mariniphaga sediminis</name>
    <dbReference type="NCBI Taxonomy" id="1628158"/>
    <lineage>
        <taxon>Bacteria</taxon>
        <taxon>Pseudomonadati</taxon>
        <taxon>Bacteroidota</taxon>
        <taxon>Bacteroidia</taxon>
        <taxon>Marinilabiliales</taxon>
        <taxon>Prolixibacteraceae</taxon>
        <taxon>Mariniphaga</taxon>
    </lineage>
</organism>
<dbReference type="CDD" id="cd06171">
    <property type="entry name" value="Sigma70_r4"/>
    <property type="match status" value="1"/>
</dbReference>
<dbReference type="InterPro" id="IPR036388">
    <property type="entry name" value="WH-like_DNA-bd_sf"/>
</dbReference>
<comment type="caution">
    <text evidence="7">The sequence shown here is derived from an EMBL/GenBank/DDBJ whole genome shotgun (WGS) entry which is preliminary data.</text>
</comment>
<dbReference type="InterPro" id="IPR013325">
    <property type="entry name" value="RNA_pol_sigma_r2"/>
</dbReference>
<evidence type="ECO:0000259" key="5">
    <source>
        <dbReference type="Pfam" id="PF04542"/>
    </source>
</evidence>
<evidence type="ECO:0000256" key="2">
    <source>
        <dbReference type="ARBA" id="ARBA00023015"/>
    </source>
</evidence>
<dbReference type="InterPro" id="IPR007627">
    <property type="entry name" value="RNA_pol_sigma70_r2"/>
</dbReference>
<keyword evidence="4" id="KW-0804">Transcription</keyword>
<dbReference type="AlphaFoldDB" id="A0A399CXT2"/>
<feature type="domain" description="RNA polymerase sigma-70 region 2" evidence="5">
    <location>
        <begin position="47"/>
        <end position="108"/>
    </location>
</feature>
<protein>
    <submittedName>
        <fullName evidence="7">RNA polymerase sigma factor</fullName>
    </submittedName>
</protein>
<keyword evidence="8" id="KW-1185">Reference proteome</keyword>
<dbReference type="InterPro" id="IPR013324">
    <property type="entry name" value="RNA_pol_sigma_r3/r4-like"/>
</dbReference>
<sequence length="232" mass="27272">MIVFFLPVWLIFVFKSDKPIVEDNNLWIHITQGDRTALKQLHNRYFHQMYLYAVKSTNGNNGLAEELVSDCFIKLWENRKKIEIQSSVKYYLFFILHNSIIDHFRKKRLLTEPLTIDFQAPGDDKDFDHQKQYIRLYHAVKKLPDKCRMVLELAVFESLSYNEIAERLDISRNTVKTQMGRAYKALKEMLDPKDFNLFLLLIKSEILKTGVYPFSSNGNWTDVSSTPPVMPA</sequence>
<accession>A0A399CXT2</accession>
<dbReference type="InterPro" id="IPR014284">
    <property type="entry name" value="RNA_pol_sigma-70_dom"/>
</dbReference>
<evidence type="ECO:0000313" key="8">
    <source>
        <dbReference type="Proteomes" id="UP000266441"/>
    </source>
</evidence>
<evidence type="ECO:0000313" key="7">
    <source>
        <dbReference type="EMBL" id="RIH63282.1"/>
    </source>
</evidence>
<dbReference type="InterPro" id="IPR013249">
    <property type="entry name" value="RNA_pol_sigma70_r4_t2"/>
</dbReference>
<dbReference type="GO" id="GO:0006352">
    <property type="term" value="P:DNA-templated transcription initiation"/>
    <property type="evidence" value="ECO:0007669"/>
    <property type="project" value="InterPro"/>
</dbReference>
<comment type="similarity">
    <text evidence="1">Belongs to the sigma-70 factor family. ECF subfamily.</text>
</comment>
<evidence type="ECO:0000259" key="6">
    <source>
        <dbReference type="Pfam" id="PF08281"/>
    </source>
</evidence>